<proteinExistence type="predicted"/>
<dbReference type="GO" id="GO:0051996">
    <property type="term" value="F:squalene synthase [NAD(P)H] activity"/>
    <property type="evidence" value="ECO:0007669"/>
    <property type="project" value="InterPro"/>
</dbReference>
<dbReference type="SFLD" id="SFLDG01212">
    <property type="entry name" value="Phytoene_synthase_like"/>
    <property type="match status" value="1"/>
</dbReference>
<evidence type="ECO:0000313" key="3">
    <source>
        <dbReference type="EMBL" id="QPK78859.1"/>
    </source>
</evidence>
<dbReference type="InterPro" id="IPR019845">
    <property type="entry name" value="Squalene/phytoene_synthase_CS"/>
</dbReference>
<dbReference type="GO" id="GO:0016117">
    <property type="term" value="P:carotenoid biosynthetic process"/>
    <property type="evidence" value="ECO:0007669"/>
    <property type="project" value="UniProtKB-ARBA"/>
</dbReference>
<dbReference type="GO" id="GO:0004311">
    <property type="term" value="F:geranylgeranyl diphosphate synthase activity"/>
    <property type="evidence" value="ECO:0007669"/>
    <property type="project" value="InterPro"/>
</dbReference>
<sequence length="279" mass="30223">MPAALRLYDATACRAATQVLAGYSTSFSAATRLLGPRMRRDVANLYAVVRIADEIVDGAADQDVRALLDSYERAVLAAPAQRFHTDPVLHAYALTARRCGFAPQHLQAFFASMRQDIDTTMHTPSSLESYIYGSAEVIGLLCLDIFLADAPCPTHRPQLEAGARRLGAAFQKINFLRDLGADSRGLGRTYFPQLRDHPLDADIQAGIIADIRADLAAAAPATAMLPLRPRCAVTAATAVFTQLADTLAATPPAELTRTRVRVSNPRKLLTLATSLRRTH</sequence>
<dbReference type="InterPro" id="IPR002060">
    <property type="entry name" value="Squ/phyt_synthse"/>
</dbReference>
<dbReference type="SUPFAM" id="SSF48576">
    <property type="entry name" value="Terpenoid synthases"/>
    <property type="match status" value="1"/>
</dbReference>
<dbReference type="PANTHER" id="PTHR31480">
    <property type="entry name" value="BIFUNCTIONAL LYCOPENE CYCLASE/PHYTOENE SYNTHASE"/>
    <property type="match status" value="1"/>
</dbReference>
<dbReference type="Pfam" id="PF00494">
    <property type="entry name" value="SQS_PSY"/>
    <property type="match status" value="1"/>
</dbReference>
<dbReference type="CDD" id="cd00683">
    <property type="entry name" value="Trans_IPPS_HH"/>
    <property type="match status" value="1"/>
</dbReference>
<keyword evidence="4" id="KW-1185">Reference proteome</keyword>
<keyword evidence="2" id="KW-0808">Transferase</keyword>
<dbReference type="PROSITE" id="PS01045">
    <property type="entry name" value="SQUALEN_PHYTOEN_SYN_2"/>
    <property type="match status" value="1"/>
</dbReference>
<name>A0A7T0KF78_9CORY</name>
<evidence type="ECO:0000256" key="2">
    <source>
        <dbReference type="ARBA" id="ARBA00022679"/>
    </source>
</evidence>
<dbReference type="KEGG" id="cliz:G7Y31_10050"/>
<organism evidence="3 4">
    <name type="scientific">Corynebacterium lizhenjunii</name>
    <dbReference type="NCBI Taxonomy" id="2709394"/>
    <lineage>
        <taxon>Bacteria</taxon>
        <taxon>Bacillati</taxon>
        <taxon>Actinomycetota</taxon>
        <taxon>Actinomycetes</taxon>
        <taxon>Mycobacteriales</taxon>
        <taxon>Corynebacteriaceae</taxon>
        <taxon>Corynebacterium</taxon>
    </lineage>
</organism>
<dbReference type="UniPathway" id="UPA00799"/>
<dbReference type="Proteomes" id="UP000594681">
    <property type="component" value="Chromosome"/>
</dbReference>
<reference evidence="3 4" key="1">
    <citation type="submission" date="2020-11" db="EMBL/GenBank/DDBJ databases">
        <title>Corynebacterium sp. ZJ-599.</title>
        <authorList>
            <person name="Zhou J."/>
        </authorList>
    </citation>
    <scope>NUCLEOTIDE SEQUENCE [LARGE SCALE GENOMIC DNA]</scope>
    <source>
        <strain evidence="3 4">ZJ-599</strain>
    </source>
</reference>
<accession>A0A7T0KF78</accession>
<dbReference type="EMBL" id="CP064954">
    <property type="protein sequence ID" value="QPK78859.1"/>
    <property type="molecule type" value="Genomic_DNA"/>
</dbReference>
<dbReference type="InterPro" id="IPR033904">
    <property type="entry name" value="Trans_IPPS_HH"/>
</dbReference>
<dbReference type="SFLD" id="SFLDS00005">
    <property type="entry name" value="Isoprenoid_Synthase_Type_I"/>
    <property type="match status" value="1"/>
</dbReference>
<comment type="pathway">
    <text evidence="1">Carotenoid biosynthesis; phytoene biosynthesis.</text>
</comment>
<dbReference type="InterPro" id="IPR044843">
    <property type="entry name" value="Trans_IPPS_bact-type"/>
</dbReference>
<evidence type="ECO:0000256" key="1">
    <source>
        <dbReference type="ARBA" id="ARBA00004684"/>
    </source>
</evidence>
<protein>
    <submittedName>
        <fullName evidence="3">Phytoene/squalene synthase family protein</fullName>
    </submittedName>
</protein>
<dbReference type="AlphaFoldDB" id="A0A7T0KF78"/>
<dbReference type="SFLD" id="SFLDG01018">
    <property type="entry name" value="Squalene/Phytoene_Synthase_Lik"/>
    <property type="match status" value="1"/>
</dbReference>
<dbReference type="InterPro" id="IPR008949">
    <property type="entry name" value="Isoprenoid_synthase_dom_sf"/>
</dbReference>
<dbReference type="RefSeq" id="WP_165009558.1">
    <property type="nucleotide sequence ID" value="NZ_CP064954.1"/>
</dbReference>
<gene>
    <name evidence="3" type="ORF">G7Y31_10050</name>
</gene>
<evidence type="ECO:0000313" key="4">
    <source>
        <dbReference type="Proteomes" id="UP000594681"/>
    </source>
</evidence>
<dbReference type="Gene3D" id="1.10.600.10">
    <property type="entry name" value="Farnesyl Diphosphate Synthase"/>
    <property type="match status" value="1"/>
</dbReference>